<evidence type="ECO:0000313" key="1">
    <source>
        <dbReference type="EMBL" id="GAG90812.1"/>
    </source>
</evidence>
<comment type="caution">
    <text evidence="1">The sequence shown here is derived from an EMBL/GenBank/DDBJ whole genome shotgun (WGS) entry which is preliminary data.</text>
</comment>
<dbReference type="EMBL" id="BART01024543">
    <property type="protein sequence ID" value="GAG90812.1"/>
    <property type="molecule type" value="Genomic_DNA"/>
</dbReference>
<protein>
    <submittedName>
        <fullName evidence="1">Uncharacterized protein</fullName>
    </submittedName>
</protein>
<dbReference type="AlphaFoldDB" id="X1CC81"/>
<gene>
    <name evidence="1" type="ORF">S01H4_44291</name>
</gene>
<feature type="non-terminal residue" evidence="1">
    <location>
        <position position="1"/>
    </location>
</feature>
<organism evidence="1">
    <name type="scientific">marine sediment metagenome</name>
    <dbReference type="NCBI Taxonomy" id="412755"/>
    <lineage>
        <taxon>unclassified sequences</taxon>
        <taxon>metagenomes</taxon>
        <taxon>ecological metagenomes</taxon>
    </lineage>
</organism>
<name>X1CC81_9ZZZZ</name>
<sequence>NSFDSVKDLIYNLGNFLFEYNHLRRHGGLDYITPYEKLEKVTELLS</sequence>
<reference evidence="1" key="1">
    <citation type="journal article" date="2014" name="Front. Microbiol.">
        <title>High frequency of phylogenetically diverse reductive dehalogenase-homologous genes in deep subseafloor sedimentary metagenomes.</title>
        <authorList>
            <person name="Kawai M."/>
            <person name="Futagami T."/>
            <person name="Toyoda A."/>
            <person name="Takaki Y."/>
            <person name="Nishi S."/>
            <person name="Hori S."/>
            <person name="Arai W."/>
            <person name="Tsubouchi T."/>
            <person name="Morono Y."/>
            <person name="Uchiyama I."/>
            <person name="Ito T."/>
            <person name="Fujiyama A."/>
            <person name="Inagaki F."/>
            <person name="Takami H."/>
        </authorList>
    </citation>
    <scope>NUCLEOTIDE SEQUENCE</scope>
    <source>
        <strain evidence="1">Expedition CK06-06</strain>
    </source>
</reference>
<accession>X1CC81</accession>
<proteinExistence type="predicted"/>